<dbReference type="PANTHER" id="PTHR47052:SF3">
    <property type="entry name" value="INGRESSION PROTEIN 1"/>
    <property type="match status" value="1"/>
</dbReference>
<evidence type="ECO:0000313" key="5">
    <source>
        <dbReference type="Proteomes" id="UP000078512"/>
    </source>
</evidence>
<dbReference type="SUPFAM" id="SSF49562">
    <property type="entry name" value="C2 domain (Calcium/lipid-binding domain, CaLB)"/>
    <property type="match status" value="1"/>
</dbReference>
<dbReference type="InterPro" id="IPR052981">
    <property type="entry name" value="Ingression_C2_domain"/>
</dbReference>
<feature type="domain" description="C2" evidence="3">
    <location>
        <begin position="15"/>
        <end position="136"/>
    </location>
</feature>
<name>A0A197JR19_9FUNG</name>
<keyword evidence="2" id="KW-0472">Membrane</keyword>
<protein>
    <recommendedName>
        <fullName evidence="3">C2 domain-containing protein</fullName>
    </recommendedName>
</protein>
<accession>A0A197JR19</accession>
<dbReference type="STRING" id="1314771.A0A197JR19"/>
<dbReference type="Pfam" id="PF00168">
    <property type="entry name" value="C2"/>
    <property type="match status" value="1"/>
</dbReference>
<dbReference type="EMBL" id="KV442055">
    <property type="protein sequence ID" value="OAQ27625.1"/>
    <property type="molecule type" value="Genomic_DNA"/>
</dbReference>
<dbReference type="PANTHER" id="PTHR47052">
    <property type="entry name" value="CONSERVED SERINE PROLINE-RICH PROTEIN (AFU_ORTHOLOGUE AFUA_2G01790)"/>
    <property type="match status" value="1"/>
</dbReference>
<dbReference type="OrthoDB" id="270970at2759"/>
<dbReference type="AlphaFoldDB" id="A0A197JR19"/>
<feature type="region of interest" description="Disordered" evidence="1">
    <location>
        <begin position="1"/>
        <end position="26"/>
    </location>
</feature>
<evidence type="ECO:0000313" key="4">
    <source>
        <dbReference type="EMBL" id="OAQ27625.1"/>
    </source>
</evidence>
<sequence>MHKLFHGHGGRSHINKPLPEPLVDPDEGKTPIGELVIVPIQGRDLPNRERFGKQDPFILFKLGNVSKRSSTDVRGGQRPRWKDDQLNIKMYESDAKDATSLYVTCLDEDHQKNDFIGNCVVNLAKVLEYGEHDDWFELTYKGREAGELQLQLTYYSFVRAFSPTRFRVLFLVCWFLFILFAFTTY</sequence>
<dbReference type="InterPro" id="IPR000008">
    <property type="entry name" value="C2_dom"/>
</dbReference>
<dbReference type="Proteomes" id="UP000078512">
    <property type="component" value="Unassembled WGS sequence"/>
</dbReference>
<reference evidence="4 5" key="1">
    <citation type="submission" date="2016-05" db="EMBL/GenBank/DDBJ databases">
        <title>Genome sequencing reveals origins of a unique bacterial endosymbiosis in the earliest lineages of terrestrial Fungi.</title>
        <authorList>
            <consortium name="DOE Joint Genome Institute"/>
            <person name="Uehling J."/>
            <person name="Gryganskyi A."/>
            <person name="Hameed K."/>
            <person name="Tschaplinski T."/>
            <person name="Misztal P."/>
            <person name="Wu S."/>
            <person name="Desiro A."/>
            <person name="Vande Pol N."/>
            <person name="Du Z.-Y."/>
            <person name="Zienkiewicz A."/>
            <person name="Zienkiewicz K."/>
            <person name="Morin E."/>
            <person name="Tisserant E."/>
            <person name="Splivallo R."/>
            <person name="Hainaut M."/>
            <person name="Henrissat B."/>
            <person name="Ohm R."/>
            <person name="Kuo A."/>
            <person name="Yan J."/>
            <person name="Lipzen A."/>
            <person name="Nolan M."/>
            <person name="Labutti K."/>
            <person name="Barry K."/>
            <person name="Goldstein A."/>
            <person name="Labbe J."/>
            <person name="Schadt C."/>
            <person name="Tuskan G."/>
            <person name="Grigoriev I."/>
            <person name="Martin F."/>
            <person name="Vilgalys R."/>
            <person name="Bonito G."/>
        </authorList>
    </citation>
    <scope>NUCLEOTIDE SEQUENCE [LARGE SCALE GENOMIC DNA]</scope>
    <source>
        <strain evidence="4 5">AG-77</strain>
    </source>
</reference>
<proteinExistence type="predicted"/>
<evidence type="ECO:0000259" key="3">
    <source>
        <dbReference type="PROSITE" id="PS50004"/>
    </source>
</evidence>
<organism evidence="4 5">
    <name type="scientific">Linnemannia elongata AG-77</name>
    <dbReference type="NCBI Taxonomy" id="1314771"/>
    <lineage>
        <taxon>Eukaryota</taxon>
        <taxon>Fungi</taxon>
        <taxon>Fungi incertae sedis</taxon>
        <taxon>Mucoromycota</taxon>
        <taxon>Mortierellomycotina</taxon>
        <taxon>Mortierellomycetes</taxon>
        <taxon>Mortierellales</taxon>
        <taxon>Mortierellaceae</taxon>
        <taxon>Linnemannia</taxon>
    </lineage>
</organism>
<gene>
    <name evidence="4" type="ORF">K457DRAFT_616641</name>
</gene>
<dbReference type="PROSITE" id="PS50004">
    <property type="entry name" value="C2"/>
    <property type="match status" value="1"/>
</dbReference>
<feature type="compositionally biased region" description="Basic residues" evidence="1">
    <location>
        <begin position="1"/>
        <end position="14"/>
    </location>
</feature>
<evidence type="ECO:0000256" key="1">
    <source>
        <dbReference type="SAM" id="MobiDB-lite"/>
    </source>
</evidence>
<evidence type="ECO:0000256" key="2">
    <source>
        <dbReference type="SAM" id="Phobius"/>
    </source>
</evidence>
<keyword evidence="2" id="KW-0812">Transmembrane</keyword>
<feature type="transmembrane region" description="Helical" evidence="2">
    <location>
        <begin position="166"/>
        <end position="183"/>
    </location>
</feature>
<dbReference type="Gene3D" id="2.60.40.150">
    <property type="entry name" value="C2 domain"/>
    <property type="match status" value="1"/>
</dbReference>
<dbReference type="InterPro" id="IPR035892">
    <property type="entry name" value="C2_domain_sf"/>
</dbReference>
<keyword evidence="2" id="KW-1133">Transmembrane helix</keyword>
<dbReference type="SMART" id="SM00239">
    <property type="entry name" value="C2"/>
    <property type="match status" value="1"/>
</dbReference>
<keyword evidence="5" id="KW-1185">Reference proteome</keyword>